<dbReference type="AlphaFoldDB" id="A0A5K3G302"/>
<accession>A0A5K3G302</accession>
<protein>
    <submittedName>
        <fullName evidence="1">Fibronectin type-III domain-containing protein</fullName>
    </submittedName>
</protein>
<sequence length="165" mass="18636">MEQLIPDLSVDPPWTSVIRSDINHSEKSTQVGLMLHWKEAYLPEYCDQCVHGLQPIYTVEWRKGRIGPWRVLDDDLVDTTSYKLPSYVVKSVLESANLPSQAPEVRVVCRNEYGSSLPTKSLKLTNFGLPKQVDVEGDQYQQKTSKSRSDEALFSLPTLAIPDGE</sequence>
<dbReference type="WBParaSite" id="MCU_014879-RA">
    <property type="protein sequence ID" value="MCU_014879-RA"/>
    <property type="gene ID" value="MCU_014879"/>
</dbReference>
<evidence type="ECO:0000313" key="1">
    <source>
        <dbReference type="WBParaSite" id="MCU_014879-RA"/>
    </source>
</evidence>
<dbReference type="CDD" id="cd00063">
    <property type="entry name" value="FN3"/>
    <property type="match status" value="1"/>
</dbReference>
<proteinExistence type="predicted"/>
<reference evidence="1" key="1">
    <citation type="submission" date="2019-11" db="UniProtKB">
        <authorList>
            <consortium name="WormBaseParasite"/>
        </authorList>
    </citation>
    <scope>IDENTIFICATION</scope>
</reference>
<name>A0A5K3G302_MESCO</name>
<organism evidence="1">
    <name type="scientific">Mesocestoides corti</name>
    <name type="common">Flatworm</name>
    <dbReference type="NCBI Taxonomy" id="53468"/>
    <lineage>
        <taxon>Eukaryota</taxon>
        <taxon>Metazoa</taxon>
        <taxon>Spiralia</taxon>
        <taxon>Lophotrochozoa</taxon>
        <taxon>Platyhelminthes</taxon>
        <taxon>Cestoda</taxon>
        <taxon>Eucestoda</taxon>
        <taxon>Cyclophyllidea</taxon>
        <taxon>Mesocestoididae</taxon>
        <taxon>Mesocestoides</taxon>
    </lineage>
</organism>
<dbReference type="InterPro" id="IPR003961">
    <property type="entry name" value="FN3_dom"/>
</dbReference>